<dbReference type="SUPFAM" id="SSF53850">
    <property type="entry name" value="Periplasmic binding protein-like II"/>
    <property type="match status" value="1"/>
</dbReference>
<evidence type="ECO:0000256" key="4">
    <source>
        <dbReference type="RuleBase" id="RU003744"/>
    </source>
</evidence>
<dbReference type="PANTHER" id="PTHR30085:SF7">
    <property type="entry name" value="AMINO-ACID ABC TRANSPORTER-BINDING PROTEIN YHDW-RELATED"/>
    <property type="match status" value="1"/>
</dbReference>
<dbReference type="PROSITE" id="PS01039">
    <property type="entry name" value="SBP_BACTERIAL_3"/>
    <property type="match status" value="1"/>
</dbReference>
<feature type="chain" id="PRO_5013300414" evidence="5">
    <location>
        <begin position="22"/>
        <end position="337"/>
    </location>
</feature>
<evidence type="ECO:0000256" key="1">
    <source>
        <dbReference type="ARBA" id="ARBA00010333"/>
    </source>
</evidence>
<evidence type="ECO:0000256" key="5">
    <source>
        <dbReference type="SAM" id="SignalP"/>
    </source>
</evidence>
<evidence type="ECO:0000259" key="6">
    <source>
        <dbReference type="SMART" id="SM00062"/>
    </source>
</evidence>
<sequence>MKFLRNGAAIALAFAPVSGFADTLEDVQARGQLLCGVNTGLSGFSFTDADGNWTGFDVDMCRAVAAAVLGDADAVEYIPLTGKTRFTALSSGEIDFLSRNTTWTYSRDSDLAANFVGTSYYDGQGFLTRAELGVSSVMDLDGATICIKTGTTTELTLSEFFRSNGMTYEPVPIESDSEAQQQYNAKSCDVFTADASALAANRASFADPDAHVILPEIISKEPLGPAVRHGDDRWHDIVGWTLNALIAAEELGITSENARTLGDTTNSPEIKRLLGVDGDLGAMNGLSATWAQDAIAAVGNYGEIFDRHLGTDTVIGLERGLNAQWFNGGLQYAPPFR</sequence>
<evidence type="ECO:0000256" key="3">
    <source>
        <dbReference type="ARBA" id="ARBA00022729"/>
    </source>
</evidence>
<name>A0A1Y5SQ38_9RHOB</name>
<proteinExistence type="inferred from homology"/>
<dbReference type="OrthoDB" id="9777941at2"/>
<evidence type="ECO:0000313" key="7">
    <source>
        <dbReference type="EMBL" id="SLN45679.1"/>
    </source>
</evidence>
<feature type="signal peptide" evidence="5">
    <location>
        <begin position="1"/>
        <end position="21"/>
    </location>
</feature>
<keyword evidence="8" id="KW-1185">Reference proteome</keyword>
<comment type="similarity">
    <text evidence="1 4">Belongs to the bacterial solute-binding protein 3 family.</text>
</comment>
<keyword evidence="3 5" id="KW-0732">Signal</keyword>
<evidence type="ECO:0000313" key="8">
    <source>
        <dbReference type="Proteomes" id="UP000193623"/>
    </source>
</evidence>
<reference evidence="7 8" key="1">
    <citation type="submission" date="2017-03" db="EMBL/GenBank/DDBJ databases">
        <authorList>
            <person name="Afonso C.L."/>
            <person name="Miller P.J."/>
            <person name="Scott M.A."/>
            <person name="Spackman E."/>
            <person name="Goraichik I."/>
            <person name="Dimitrov K.M."/>
            <person name="Suarez D.L."/>
            <person name="Swayne D.E."/>
        </authorList>
    </citation>
    <scope>NUCLEOTIDE SEQUENCE [LARGE SCALE GENOMIC DNA]</scope>
    <source>
        <strain evidence="7 8">CECT 8397</strain>
    </source>
</reference>
<accession>A0A1Y5SQ38</accession>
<dbReference type="AlphaFoldDB" id="A0A1Y5SQ38"/>
<protein>
    <submittedName>
        <fullName evidence="7">General L-amino acid-binding periplasmic protein AapJ</fullName>
    </submittedName>
</protein>
<dbReference type="Gene3D" id="3.40.190.10">
    <property type="entry name" value="Periplasmic binding protein-like II"/>
    <property type="match status" value="2"/>
</dbReference>
<evidence type="ECO:0000256" key="2">
    <source>
        <dbReference type="ARBA" id="ARBA00022448"/>
    </source>
</evidence>
<dbReference type="Proteomes" id="UP000193623">
    <property type="component" value="Unassembled WGS sequence"/>
</dbReference>
<dbReference type="SMART" id="SM00062">
    <property type="entry name" value="PBPb"/>
    <property type="match status" value="1"/>
</dbReference>
<dbReference type="EMBL" id="FWFT01000003">
    <property type="protein sequence ID" value="SLN45679.1"/>
    <property type="molecule type" value="Genomic_DNA"/>
</dbReference>
<organism evidence="7 8">
    <name type="scientific">Pseudooctadecabacter jejudonensis</name>
    <dbReference type="NCBI Taxonomy" id="1391910"/>
    <lineage>
        <taxon>Bacteria</taxon>
        <taxon>Pseudomonadati</taxon>
        <taxon>Pseudomonadota</taxon>
        <taxon>Alphaproteobacteria</taxon>
        <taxon>Rhodobacterales</taxon>
        <taxon>Paracoccaceae</taxon>
        <taxon>Pseudooctadecabacter</taxon>
    </lineage>
</organism>
<feature type="domain" description="Solute-binding protein family 3/N-terminal" evidence="6">
    <location>
        <begin position="32"/>
        <end position="261"/>
    </location>
</feature>
<gene>
    <name evidence="7" type="primary">aapJ_2</name>
    <name evidence="7" type="ORF">PSJ8397_02398</name>
</gene>
<dbReference type="RefSeq" id="WP_085864786.1">
    <property type="nucleotide sequence ID" value="NZ_FWFT01000003.1"/>
</dbReference>
<keyword evidence="2" id="KW-0813">Transport</keyword>
<dbReference type="Pfam" id="PF00497">
    <property type="entry name" value="SBP_bac_3"/>
    <property type="match status" value="1"/>
</dbReference>
<dbReference type="InterPro" id="IPR051455">
    <property type="entry name" value="Bact_solute-bind_prot3"/>
</dbReference>
<dbReference type="InterPro" id="IPR001638">
    <property type="entry name" value="Solute-binding_3/MltF_N"/>
</dbReference>
<dbReference type="CDD" id="cd13692">
    <property type="entry name" value="PBP2_BztA"/>
    <property type="match status" value="1"/>
</dbReference>
<dbReference type="GO" id="GO:0006865">
    <property type="term" value="P:amino acid transport"/>
    <property type="evidence" value="ECO:0007669"/>
    <property type="project" value="TreeGrafter"/>
</dbReference>
<dbReference type="InterPro" id="IPR018313">
    <property type="entry name" value="SBP_3_CS"/>
</dbReference>
<dbReference type="PANTHER" id="PTHR30085">
    <property type="entry name" value="AMINO ACID ABC TRANSPORTER PERMEASE"/>
    <property type="match status" value="1"/>
</dbReference>